<feature type="transmembrane region" description="Helical" evidence="12">
    <location>
        <begin position="283"/>
        <end position="304"/>
    </location>
</feature>
<comment type="catalytic activity">
    <reaction evidence="1">
        <text>ATP + protein L-histidine = ADP + protein N-phospho-L-histidine.</text>
        <dbReference type="EC" id="2.7.13.3"/>
    </reaction>
</comment>
<dbReference type="RefSeq" id="WP_216456178.1">
    <property type="nucleotide sequence ID" value="NZ_JAHLQL010000001.1"/>
</dbReference>
<feature type="transmembrane region" description="Helical" evidence="12">
    <location>
        <begin position="393"/>
        <end position="410"/>
    </location>
</feature>
<evidence type="ECO:0000256" key="1">
    <source>
        <dbReference type="ARBA" id="ARBA00000085"/>
    </source>
</evidence>
<name>A0ABS6EYF9_9CLOT</name>
<evidence type="ECO:0000313" key="14">
    <source>
        <dbReference type="EMBL" id="MBU5591160.1"/>
    </source>
</evidence>
<evidence type="ECO:0000259" key="13">
    <source>
        <dbReference type="PROSITE" id="PS50109"/>
    </source>
</evidence>
<dbReference type="EMBL" id="JAHLQL010000001">
    <property type="protein sequence ID" value="MBU5591160.1"/>
    <property type="molecule type" value="Genomic_DNA"/>
</dbReference>
<dbReference type="Pfam" id="PF00512">
    <property type="entry name" value="HisKA"/>
    <property type="match status" value="1"/>
</dbReference>
<proteinExistence type="predicted"/>
<accession>A0ABS6EYF9</accession>
<evidence type="ECO:0000256" key="2">
    <source>
        <dbReference type="ARBA" id="ARBA00004651"/>
    </source>
</evidence>
<feature type="transmembrane region" description="Helical" evidence="12">
    <location>
        <begin position="422"/>
        <end position="442"/>
    </location>
</feature>
<evidence type="ECO:0000256" key="6">
    <source>
        <dbReference type="ARBA" id="ARBA00022679"/>
    </source>
</evidence>
<reference evidence="14 15" key="1">
    <citation type="submission" date="2021-06" db="EMBL/GenBank/DDBJ databases">
        <authorList>
            <person name="Sun Q."/>
            <person name="Li D."/>
        </authorList>
    </citation>
    <scope>NUCLEOTIDE SEQUENCE [LARGE SCALE GENOMIC DNA]</scope>
    <source>
        <strain evidence="14 15">MSJ-4</strain>
    </source>
</reference>
<feature type="transmembrane region" description="Helical" evidence="12">
    <location>
        <begin position="449"/>
        <end position="470"/>
    </location>
</feature>
<feature type="transmembrane region" description="Helical" evidence="12">
    <location>
        <begin position="352"/>
        <end position="373"/>
    </location>
</feature>
<comment type="subcellular location">
    <subcellularLocation>
        <location evidence="2">Cell membrane</location>
        <topology evidence="2">Multi-pass membrane protein</topology>
    </subcellularLocation>
</comment>
<evidence type="ECO:0000256" key="3">
    <source>
        <dbReference type="ARBA" id="ARBA00012438"/>
    </source>
</evidence>
<evidence type="ECO:0000256" key="12">
    <source>
        <dbReference type="SAM" id="Phobius"/>
    </source>
</evidence>
<keyword evidence="12" id="KW-0812">Transmembrane</keyword>
<keyword evidence="6" id="KW-0808">Transferase</keyword>
<keyword evidence="4" id="KW-1003">Cell membrane</keyword>
<evidence type="ECO:0000256" key="10">
    <source>
        <dbReference type="ARBA" id="ARBA00023012"/>
    </source>
</evidence>
<dbReference type="SMART" id="SM00388">
    <property type="entry name" value="HisKA"/>
    <property type="match status" value="1"/>
</dbReference>
<keyword evidence="5" id="KW-0597">Phosphoprotein</keyword>
<dbReference type="InterPro" id="IPR050398">
    <property type="entry name" value="HssS/ArlS-like"/>
</dbReference>
<keyword evidence="12" id="KW-1133">Transmembrane helix</keyword>
<evidence type="ECO:0000256" key="9">
    <source>
        <dbReference type="ARBA" id="ARBA00022840"/>
    </source>
</evidence>
<comment type="caution">
    <text evidence="14">The sequence shown here is derived from an EMBL/GenBank/DDBJ whole genome shotgun (WGS) entry which is preliminary data.</text>
</comment>
<evidence type="ECO:0000256" key="8">
    <source>
        <dbReference type="ARBA" id="ARBA00022777"/>
    </source>
</evidence>
<dbReference type="GO" id="GO:0016301">
    <property type="term" value="F:kinase activity"/>
    <property type="evidence" value="ECO:0007669"/>
    <property type="project" value="UniProtKB-KW"/>
</dbReference>
<organism evidence="14 15">
    <name type="scientific">Clostridium simiarum</name>
    <dbReference type="NCBI Taxonomy" id="2841506"/>
    <lineage>
        <taxon>Bacteria</taxon>
        <taxon>Bacillati</taxon>
        <taxon>Bacillota</taxon>
        <taxon>Clostridia</taxon>
        <taxon>Eubacteriales</taxon>
        <taxon>Clostridiaceae</taxon>
        <taxon>Clostridium</taxon>
    </lineage>
</organism>
<keyword evidence="10" id="KW-0902">Two-component regulatory system</keyword>
<dbReference type="InterPro" id="IPR003594">
    <property type="entry name" value="HATPase_dom"/>
</dbReference>
<dbReference type="PANTHER" id="PTHR45528">
    <property type="entry name" value="SENSOR HISTIDINE KINASE CPXA"/>
    <property type="match status" value="1"/>
</dbReference>
<keyword evidence="11 12" id="KW-0472">Membrane</keyword>
<evidence type="ECO:0000256" key="7">
    <source>
        <dbReference type="ARBA" id="ARBA00022741"/>
    </source>
</evidence>
<keyword evidence="15" id="KW-1185">Reference proteome</keyword>
<feature type="domain" description="Histidine kinase" evidence="13">
    <location>
        <begin position="537"/>
        <end position="750"/>
    </location>
</feature>
<feature type="transmembrane region" description="Helical" evidence="12">
    <location>
        <begin position="325"/>
        <end position="346"/>
    </location>
</feature>
<sequence>MATKLKSSKILRFIAVVILTASLILSGIIGKDLVKNYDNIKRESFYETYRFKNILKELNNALINNFTIYKGEEEIKNLTGVPEAEIKRRTQENLRQYEQAINNIEERFKGEIRWAKESDDKEELDSLLKSKESDIGKVKKNILKSEDDIKSDIINERMREYNNNLSVINNLSNIKYVIVDNEDNRTKTNIEDTLSEEAINSLKEKSDFYLILKGGNNKNIVDNTESTFTKEELKVLYDGYFGDGYGEEINKNLSISYFIPKDYFYYDNIKIAKSQYESVKESVAIKLTILGACFVSSILSLIYLRIYRKNENVDKGFLEKLYGKLWIEIQLGLILLGGTLVLVAAYQSLREIEVTILLGIAIVFEYYLLFFTYKSFKEVKEDQFKEWIKRKSLIYKIINFIINKMLYKIIDLIKGSFLIKSTGFKIGAFLIFTFIFMCSMVFLHGSSGFGTFVLMIYILTYIGGVTLYIIKFATYLNKIVIGSSKIAKGDLNYTIEEQDKGILKTLAYNINNMKIGLKKSLNNEMKSERMKTELITNVSHDLKTPLTSIINYVDLIKNEDLTPEERNEYIQILERKSQRLKVLIEDLFEASKAASGEVELNIERVDIVALLKQSLAEFEEKIKVSTLDFRVKVPEEKLYVMVDGKKTWRILENQITNILKYTLNNTRVYITVEDIEDKVVITMKNISAFEIDFHEEEILERFKRGDQSRNTEGSGLGLAISSNLTKLQGGEFKVNTDGDLFKVTIEFPKS</sequence>
<dbReference type="CDD" id="cd00082">
    <property type="entry name" value="HisKA"/>
    <property type="match status" value="1"/>
</dbReference>
<evidence type="ECO:0000313" key="15">
    <source>
        <dbReference type="Proteomes" id="UP000736583"/>
    </source>
</evidence>
<gene>
    <name evidence="14" type="ORF">KQI89_05230</name>
</gene>
<evidence type="ECO:0000256" key="4">
    <source>
        <dbReference type="ARBA" id="ARBA00022475"/>
    </source>
</evidence>
<dbReference type="Proteomes" id="UP000736583">
    <property type="component" value="Unassembled WGS sequence"/>
</dbReference>
<keyword evidence="9" id="KW-0067">ATP-binding</keyword>
<keyword evidence="7" id="KW-0547">Nucleotide-binding</keyword>
<dbReference type="PANTHER" id="PTHR45528:SF1">
    <property type="entry name" value="SENSOR HISTIDINE KINASE CPXA"/>
    <property type="match status" value="1"/>
</dbReference>
<dbReference type="Pfam" id="PF02518">
    <property type="entry name" value="HATPase_c"/>
    <property type="match status" value="1"/>
</dbReference>
<evidence type="ECO:0000256" key="11">
    <source>
        <dbReference type="ARBA" id="ARBA00023136"/>
    </source>
</evidence>
<dbReference type="SMART" id="SM00387">
    <property type="entry name" value="HATPase_c"/>
    <property type="match status" value="1"/>
</dbReference>
<dbReference type="InterPro" id="IPR003661">
    <property type="entry name" value="HisK_dim/P_dom"/>
</dbReference>
<protein>
    <recommendedName>
        <fullName evidence="3">histidine kinase</fullName>
        <ecNumber evidence="3">2.7.13.3</ecNumber>
    </recommendedName>
</protein>
<dbReference type="InterPro" id="IPR005467">
    <property type="entry name" value="His_kinase_dom"/>
</dbReference>
<dbReference type="PROSITE" id="PS50109">
    <property type="entry name" value="HIS_KIN"/>
    <property type="match status" value="1"/>
</dbReference>
<keyword evidence="8 14" id="KW-0418">Kinase</keyword>
<evidence type="ECO:0000256" key="5">
    <source>
        <dbReference type="ARBA" id="ARBA00022553"/>
    </source>
</evidence>
<dbReference type="EC" id="2.7.13.3" evidence="3"/>